<organism evidence="1 2">
    <name type="scientific">Gadus morhua</name>
    <name type="common">Atlantic cod</name>
    <dbReference type="NCBI Taxonomy" id="8049"/>
    <lineage>
        <taxon>Eukaryota</taxon>
        <taxon>Metazoa</taxon>
        <taxon>Chordata</taxon>
        <taxon>Craniata</taxon>
        <taxon>Vertebrata</taxon>
        <taxon>Euteleostomi</taxon>
        <taxon>Actinopterygii</taxon>
        <taxon>Neopterygii</taxon>
        <taxon>Teleostei</taxon>
        <taxon>Neoteleostei</taxon>
        <taxon>Acanthomorphata</taxon>
        <taxon>Zeiogadaria</taxon>
        <taxon>Gadariae</taxon>
        <taxon>Gadiformes</taxon>
        <taxon>Gadoidei</taxon>
        <taxon>Gadidae</taxon>
        <taxon>Gadus</taxon>
    </lineage>
</organism>
<keyword evidence="2" id="KW-1185">Reference proteome</keyword>
<sequence>MQRITSFATCRDLAGLAAALSSKTVQPWKRTSRSASYAPAHQQSTKLPFGQSVRGLRRPRIAVSPFAGHVHRLYGTAGEERGSKKTVITVVGIPDPITWIRCKCDILIIELLFELGLGSKEFENGVKQAVVHASQMMSSRQFAQLKRVASNETVQYVKKKCASLSEEQRQALAVSLEDIIFLLPEEVSVLQDDNVSHRPTGGMDSLNH</sequence>
<dbReference type="PANTHER" id="PTHR13333:SF7">
    <property type="entry name" value="M-AAA PROTEASE-INTERACTING PROTEIN 1, MITOCHONDRIAL"/>
    <property type="match status" value="1"/>
</dbReference>
<dbReference type="GO" id="GO:0005743">
    <property type="term" value="C:mitochondrial inner membrane"/>
    <property type="evidence" value="ECO:0007669"/>
    <property type="project" value="TreeGrafter"/>
</dbReference>
<protein>
    <submittedName>
        <fullName evidence="1">Si:dkey-82o10.4</fullName>
    </submittedName>
</protein>
<dbReference type="PANTHER" id="PTHR13333">
    <property type="entry name" value="M-AAA PROTEASE-INTERACTING PROTEIN 1, MITOCHONDRIAL"/>
    <property type="match status" value="1"/>
</dbReference>
<name>A0A8C5FLS8_GADMO</name>
<reference evidence="1" key="2">
    <citation type="submission" date="2025-09" db="UniProtKB">
        <authorList>
            <consortium name="Ensembl"/>
        </authorList>
    </citation>
    <scope>IDENTIFICATION</scope>
</reference>
<reference evidence="1" key="1">
    <citation type="submission" date="2025-08" db="UniProtKB">
        <authorList>
            <consortium name="Ensembl"/>
        </authorList>
    </citation>
    <scope>IDENTIFICATION</scope>
</reference>
<evidence type="ECO:0000313" key="2">
    <source>
        <dbReference type="Proteomes" id="UP000694546"/>
    </source>
</evidence>
<proteinExistence type="predicted"/>
<dbReference type="GO" id="GO:0043022">
    <property type="term" value="F:ribosome binding"/>
    <property type="evidence" value="ECO:0007669"/>
    <property type="project" value="TreeGrafter"/>
</dbReference>
<gene>
    <name evidence="1" type="primary">si:dkey-82o10.4</name>
</gene>
<dbReference type="AlphaFoldDB" id="A0A8C5FLS8"/>
<dbReference type="Ensembl" id="ENSGMOT00000049344.1">
    <property type="protein sequence ID" value="ENSGMOP00000046209.1"/>
    <property type="gene ID" value="ENSGMOG00000007169.2"/>
</dbReference>
<dbReference type="GO" id="GO:0032979">
    <property type="term" value="P:protein insertion into mitochondrial inner membrane from matrix"/>
    <property type="evidence" value="ECO:0007669"/>
    <property type="project" value="TreeGrafter"/>
</dbReference>
<dbReference type="GeneTree" id="ENSGT00390000004145"/>
<accession>A0A8C5FLS8</accession>
<evidence type="ECO:0000313" key="1">
    <source>
        <dbReference type="Ensembl" id="ENSGMOP00000046209.1"/>
    </source>
</evidence>
<dbReference type="Proteomes" id="UP000694546">
    <property type="component" value="Chromosome 11"/>
</dbReference>